<organism evidence="2 3">
    <name type="scientific">Paracoccus yeei</name>
    <dbReference type="NCBI Taxonomy" id="147645"/>
    <lineage>
        <taxon>Bacteria</taxon>
        <taxon>Pseudomonadati</taxon>
        <taxon>Pseudomonadota</taxon>
        <taxon>Alphaproteobacteria</taxon>
        <taxon>Rhodobacterales</taxon>
        <taxon>Paracoccaceae</taxon>
        <taxon>Paracoccus</taxon>
    </lineage>
</organism>
<name>A0A386US99_9RHOB</name>
<protein>
    <submittedName>
        <fullName evidence="2">EamA family transporter RarD</fullName>
    </submittedName>
</protein>
<sequence length="108" mass="12311">MILYPNGAKLVRLPTVRVLQCIAPTLIFLYAVQVFGEPFDRSRRIAFPLIWAVLVLSFLGLWWQYCAVRRKAKVIGRLQTGRPGRRGIAPPKECALLVRGRLCRTCDD</sequence>
<evidence type="ECO:0000313" key="3">
    <source>
        <dbReference type="Proteomes" id="UP000272010"/>
    </source>
</evidence>
<evidence type="ECO:0000313" key="2">
    <source>
        <dbReference type="EMBL" id="AYF03286.1"/>
    </source>
</evidence>
<keyword evidence="1" id="KW-0472">Membrane</keyword>
<proteinExistence type="predicted"/>
<feature type="transmembrane region" description="Helical" evidence="1">
    <location>
        <begin position="12"/>
        <end position="33"/>
    </location>
</feature>
<dbReference type="Proteomes" id="UP000272010">
    <property type="component" value="Plasmid pYEE1"/>
</dbReference>
<keyword evidence="1" id="KW-1133">Transmembrane helix</keyword>
<dbReference type="RefSeq" id="WP_147405577.1">
    <property type="nucleotide sequence ID" value="NZ_CP031079.1"/>
</dbReference>
<keyword evidence="2" id="KW-0614">Plasmid</keyword>
<evidence type="ECO:0000256" key="1">
    <source>
        <dbReference type="SAM" id="Phobius"/>
    </source>
</evidence>
<geneLocation type="plasmid" evidence="3">
    <name>pyee1</name>
</geneLocation>
<dbReference type="EMBL" id="CP031079">
    <property type="protein sequence ID" value="AYF03286.1"/>
    <property type="molecule type" value="Genomic_DNA"/>
</dbReference>
<gene>
    <name evidence="2" type="ORF">PY32053_03741</name>
</gene>
<dbReference type="AlphaFoldDB" id="A0A386US99"/>
<reference evidence="3" key="1">
    <citation type="submission" date="2018-07" db="EMBL/GenBank/DDBJ databases">
        <title>Genome Structure of the Opportunistic Pathogen Paracoccus yeei (Alphaproteobacteria) and Identification of Putative Virulence Factors.</title>
        <authorList>
            <person name="Lasek R."/>
            <person name="Szuplewska M."/>
            <person name="Mitura M."/>
            <person name="Decewicz P."/>
            <person name="Chmielowska C."/>
            <person name="Pawlot A."/>
            <person name="Sentkowska D."/>
            <person name="Czarnecki J."/>
            <person name="Bartosik D."/>
        </authorList>
    </citation>
    <scope>NUCLEOTIDE SEQUENCE [LARGE SCALE GENOMIC DNA]</scope>
    <source>
        <strain evidence="3">CCUG 32053</strain>
        <plasmid evidence="3">pyee1</plasmid>
    </source>
</reference>
<feature type="transmembrane region" description="Helical" evidence="1">
    <location>
        <begin position="45"/>
        <end position="63"/>
    </location>
</feature>
<keyword evidence="1" id="KW-0812">Transmembrane</keyword>
<accession>A0A386US99</accession>